<organism evidence="1 2">
    <name type="scientific">Pseudoduganella namucuonensis</name>
    <dbReference type="NCBI Taxonomy" id="1035707"/>
    <lineage>
        <taxon>Bacteria</taxon>
        <taxon>Pseudomonadati</taxon>
        <taxon>Pseudomonadota</taxon>
        <taxon>Betaproteobacteria</taxon>
        <taxon>Burkholderiales</taxon>
        <taxon>Oxalobacteraceae</taxon>
        <taxon>Telluria group</taxon>
        <taxon>Pseudoduganella</taxon>
    </lineage>
</organism>
<evidence type="ECO:0000313" key="1">
    <source>
        <dbReference type="EMBL" id="SFU92773.1"/>
    </source>
</evidence>
<accession>A0A1I7K5Q8</accession>
<evidence type="ECO:0000313" key="2">
    <source>
        <dbReference type="Proteomes" id="UP000199391"/>
    </source>
</evidence>
<gene>
    <name evidence="1" type="ORF">SAMN05216552_101512</name>
</gene>
<reference evidence="2" key="1">
    <citation type="submission" date="2016-10" db="EMBL/GenBank/DDBJ databases">
        <authorList>
            <person name="Varghese N."/>
            <person name="Submissions S."/>
        </authorList>
    </citation>
    <scope>NUCLEOTIDE SEQUENCE [LARGE SCALE GENOMIC DNA]</scope>
    <source>
        <strain evidence="2">CGMCC 1.11014</strain>
    </source>
</reference>
<dbReference type="PROSITE" id="PS51257">
    <property type="entry name" value="PROKAR_LIPOPROTEIN"/>
    <property type="match status" value="1"/>
</dbReference>
<dbReference type="OrthoDB" id="8535650at2"/>
<proteinExistence type="predicted"/>
<dbReference type="Gene3D" id="3.15.10.40">
    <property type="entry name" value="Uncharacterised protein PF07273, DUF1439"/>
    <property type="match status" value="1"/>
</dbReference>
<keyword evidence="2" id="KW-1185">Reference proteome</keyword>
<dbReference type="AlphaFoldDB" id="A0A1I7K5Q8"/>
<dbReference type="RefSeq" id="WP_093556657.1">
    <property type="nucleotide sequence ID" value="NZ_FPBO01000015.1"/>
</dbReference>
<name>A0A1I7K5Q8_9BURK</name>
<dbReference type="Pfam" id="PF07273">
    <property type="entry name" value="DUF1439"/>
    <property type="match status" value="1"/>
</dbReference>
<evidence type="ECO:0008006" key="3">
    <source>
        <dbReference type="Google" id="ProtNLM"/>
    </source>
</evidence>
<dbReference type="Proteomes" id="UP000199391">
    <property type="component" value="Unassembled WGS sequence"/>
</dbReference>
<dbReference type="EMBL" id="FPBO01000015">
    <property type="protein sequence ID" value="SFU92773.1"/>
    <property type="molecule type" value="Genomic_DNA"/>
</dbReference>
<sequence length="192" mass="21079">MNPTRRAVCARLLGNAALPLLACGLLTSCAGLVGPRQVELPLEKLQRNLDQRFPVHHRALGVFDIQLDNPRLATLRDNDRVSLSADLTVTPMLVRQSWRGGLTLSGRLVVDTVRNAVFLSDAQVDRFAIDGVGESQQRQIAGAANILVDKLLRDVPLHSFNPDDLRYAGVRFVPTTIRTTPTSLVIMLEPAK</sequence>
<dbReference type="STRING" id="1035707.SAMN05216552_101512"/>
<dbReference type="InterPro" id="IPR010835">
    <property type="entry name" value="DUF1439"/>
</dbReference>
<protein>
    <recommendedName>
        <fullName evidence="3">DUF1439 domain-containing protein</fullName>
    </recommendedName>
</protein>